<keyword evidence="20" id="KW-1185">Reference proteome</keyword>
<dbReference type="PROSITE" id="PS51387">
    <property type="entry name" value="FAD_PCMH"/>
    <property type="match status" value="1"/>
</dbReference>
<keyword evidence="6 17" id="KW-0963">Cytoplasm</keyword>
<dbReference type="InterPro" id="IPR003170">
    <property type="entry name" value="MurB"/>
</dbReference>
<evidence type="ECO:0000256" key="13">
    <source>
        <dbReference type="ARBA" id="ARBA00023002"/>
    </source>
</evidence>
<evidence type="ECO:0000256" key="15">
    <source>
        <dbReference type="ARBA" id="ARBA00023316"/>
    </source>
</evidence>
<evidence type="ECO:0000313" key="19">
    <source>
        <dbReference type="EMBL" id="MDA0161736.1"/>
    </source>
</evidence>
<dbReference type="InterPro" id="IPR016166">
    <property type="entry name" value="FAD-bd_PCMH"/>
</dbReference>
<evidence type="ECO:0000256" key="1">
    <source>
        <dbReference type="ARBA" id="ARBA00001974"/>
    </source>
</evidence>
<dbReference type="InterPro" id="IPR016167">
    <property type="entry name" value="FAD-bd_PCMH_sub1"/>
</dbReference>
<dbReference type="InterPro" id="IPR006094">
    <property type="entry name" value="Oxid_FAD_bind_N"/>
</dbReference>
<feature type="active site" evidence="17">
    <location>
        <position position="153"/>
    </location>
</feature>
<dbReference type="Proteomes" id="UP001149140">
    <property type="component" value="Unassembled WGS sequence"/>
</dbReference>
<evidence type="ECO:0000256" key="3">
    <source>
        <dbReference type="ARBA" id="ARBA00004496"/>
    </source>
</evidence>
<dbReference type="Gene3D" id="3.90.78.10">
    <property type="entry name" value="UDP-N-acetylenolpyruvoylglucosamine reductase, C-terminal domain"/>
    <property type="match status" value="1"/>
</dbReference>
<feature type="active site" evidence="17">
    <location>
        <position position="323"/>
    </location>
</feature>
<dbReference type="InterPro" id="IPR036635">
    <property type="entry name" value="MurB_C_sf"/>
</dbReference>
<dbReference type="Gene3D" id="3.30.465.10">
    <property type="match status" value="1"/>
</dbReference>
<evidence type="ECO:0000259" key="18">
    <source>
        <dbReference type="PROSITE" id="PS51387"/>
    </source>
</evidence>
<name>A0A9X3MRN7_9ACTN</name>
<feature type="active site" description="Proton donor" evidence="17">
    <location>
        <position position="230"/>
    </location>
</feature>
<dbReference type="PANTHER" id="PTHR21071">
    <property type="entry name" value="UDP-N-ACETYLENOLPYRUVOYLGLUCOSAMINE REDUCTASE"/>
    <property type="match status" value="1"/>
</dbReference>
<keyword evidence="12 17" id="KW-0573">Peptidoglycan synthesis</keyword>
<dbReference type="GO" id="GO:0071949">
    <property type="term" value="F:FAD binding"/>
    <property type="evidence" value="ECO:0007669"/>
    <property type="project" value="InterPro"/>
</dbReference>
<evidence type="ECO:0000313" key="20">
    <source>
        <dbReference type="Proteomes" id="UP001149140"/>
    </source>
</evidence>
<evidence type="ECO:0000256" key="11">
    <source>
        <dbReference type="ARBA" id="ARBA00022960"/>
    </source>
</evidence>
<comment type="function">
    <text evidence="2 17">Cell wall formation.</text>
</comment>
<dbReference type="HAMAP" id="MF_00037">
    <property type="entry name" value="MurB"/>
    <property type="match status" value="1"/>
</dbReference>
<evidence type="ECO:0000256" key="5">
    <source>
        <dbReference type="ARBA" id="ARBA00010485"/>
    </source>
</evidence>
<dbReference type="GO" id="GO:0008360">
    <property type="term" value="P:regulation of cell shape"/>
    <property type="evidence" value="ECO:0007669"/>
    <property type="project" value="UniProtKB-KW"/>
</dbReference>
<evidence type="ECO:0000256" key="17">
    <source>
        <dbReference type="HAMAP-Rule" id="MF_00037"/>
    </source>
</evidence>
<evidence type="ECO:0000256" key="10">
    <source>
        <dbReference type="ARBA" id="ARBA00022857"/>
    </source>
</evidence>
<dbReference type="EC" id="1.3.1.98" evidence="17"/>
<gene>
    <name evidence="17" type="primary">murB</name>
    <name evidence="19" type="ORF">OM076_15795</name>
</gene>
<dbReference type="Gene3D" id="3.30.43.10">
    <property type="entry name" value="Uridine Diphospho-n-acetylenolpyruvylglucosamine Reductase, domain 2"/>
    <property type="match status" value="1"/>
</dbReference>
<dbReference type="InterPro" id="IPR011601">
    <property type="entry name" value="MurB_C"/>
</dbReference>
<dbReference type="InterPro" id="IPR016169">
    <property type="entry name" value="FAD-bd_PCMH_sub2"/>
</dbReference>
<dbReference type="SUPFAM" id="SSF56194">
    <property type="entry name" value="Uridine diphospho-N-Acetylenolpyruvylglucosamine reductase, MurB, C-terminal domain"/>
    <property type="match status" value="1"/>
</dbReference>
<keyword evidence="7 17" id="KW-0132">Cell division</keyword>
<dbReference type="GO" id="GO:0009252">
    <property type="term" value="P:peptidoglycan biosynthetic process"/>
    <property type="evidence" value="ECO:0007669"/>
    <property type="project" value="UniProtKB-UniRule"/>
</dbReference>
<dbReference type="AlphaFoldDB" id="A0A9X3MRN7"/>
<keyword evidence="13 17" id="KW-0560">Oxidoreductase</keyword>
<keyword evidence="15 17" id="KW-0961">Cell wall biogenesis/degradation</keyword>
<sequence>MRRRMRLAPLTTLRLGGPAGRLIEAHTEDELVAAVRSRPDLVLAGGSNVVISDAGVPGTVVLVRTRGASVDGELLVVQAGEPWDEVVARCVAERRQGLECLSGIPGSTGATPIQNVGAYGQDVSETVAWVRVYDRETDAVKVMDAAECGFDYRRSVFKYRDRWTVLAVAFRLRESAESGPLRYAELARVLGVPVGGRAPLADVRAAVLNLRRGKGMVIDPDDPDSVSAGSFFTNPILTHEEWARLPNAPAFPEPDGRIKTSAAWLIEQAGFHRGYGSGRIGISSKHTLALVNRGEASTADLMALAREIAAGVKAVFGVSLVPEPVLVGHSW</sequence>
<evidence type="ECO:0000256" key="7">
    <source>
        <dbReference type="ARBA" id="ARBA00022618"/>
    </source>
</evidence>
<accession>A0A9X3MRN7</accession>
<dbReference type="EMBL" id="JAPDOD010000014">
    <property type="protein sequence ID" value="MDA0161736.1"/>
    <property type="molecule type" value="Genomic_DNA"/>
</dbReference>
<comment type="similarity">
    <text evidence="5 17">Belongs to the MurB family.</text>
</comment>
<evidence type="ECO:0000256" key="2">
    <source>
        <dbReference type="ARBA" id="ARBA00003921"/>
    </source>
</evidence>
<dbReference type="Pfam" id="PF02873">
    <property type="entry name" value="MurB_C"/>
    <property type="match status" value="1"/>
</dbReference>
<comment type="caution">
    <text evidence="19">The sequence shown here is derived from an EMBL/GenBank/DDBJ whole genome shotgun (WGS) entry which is preliminary data.</text>
</comment>
<dbReference type="NCBIfam" id="NF010478">
    <property type="entry name" value="PRK13903.1"/>
    <property type="match status" value="1"/>
</dbReference>
<evidence type="ECO:0000256" key="4">
    <source>
        <dbReference type="ARBA" id="ARBA00004752"/>
    </source>
</evidence>
<comment type="catalytic activity">
    <reaction evidence="16 17">
        <text>UDP-N-acetyl-alpha-D-muramate + NADP(+) = UDP-N-acetyl-3-O-(1-carboxyvinyl)-alpha-D-glucosamine + NADPH + H(+)</text>
        <dbReference type="Rhea" id="RHEA:12248"/>
        <dbReference type="ChEBI" id="CHEBI:15378"/>
        <dbReference type="ChEBI" id="CHEBI:57783"/>
        <dbReference type="ChEBI" id="CHEBI:58349"/>
        <dbReference type="ChEBI" id="CHEBI:68483"/>
        <dbReference type="ChEBI" id="CHEBI:70757"/>
        <dbReference type="EC" id="1.3.1.98"/>
    </reaction>
</comment>
<keyword evidence="14 17" id="KW-0131">Cell cycle</keyword>
<evidence type="ECO:0000256" key="16">
    <source>
        <dbReference type="ARBA" id="ARBA00048914"/>
    </source>
</evidence>
<dbReference type="Pfam" id="PF01565">
    <property type="entry name" value="FAD_binding_4"/>
    <property type="match status" value="1"/>
</dbReference>
<dbReference type="GO" id="GO:0008762">
    <property type="term" value="F:UDP-N-acetylmuramate dehydrogenase activity"/>
    <property type="evidence" value="ECO:0007669"/>
    <property type="project" value="UniProtKB-UniRule"/>
</dbReference>
<keyword evidence="8 17" id="KW-0285">Flavoprotein</keyword>
<keyword evidence="10 17" id="KW-0521">NADP</keyword>
<evidence type="ECO:0000256" key="12">
    <source>
        <dbReference type="ARBA" id="ARBA00022984"/>
    </source>
</evidence>
<evidence type="ECO:0000256" key="14">
    <source>
        <dbReference type="ARBA" id="ARBA00023306"/>
    </source>
</evidence>
<evidence type="ECO:0000256" key="9">
    <source>
        <dbReference type="ARBA" id="ARBA00022827"/>
    </source>
</evidence>
<feature type="domain" description="FAD-binding PCMH-type" evidence="18">
    <location>
        <begin position="15"/>
        <end position="213"/>
    </location>
</feature>
<dbReference type="GO" id="GO:0071555">
    <property type="term" value="P:cell wall organization"/>
    <property type="evidence" value="ECO:0007669"/>
    <property type="project" value="UniProtKB-KW"/>
</dbReference>
<dbReference type="GO" id="GO:0051301">
    <property type="term" value="P:cell division"/>
    <property type="evidence" value="ECO:0007669"/>
    <property type="project" value="UniProtKB-KW"/>
</dbReference>
<keyword evidence="11 17" id="KW-0133">Cell shape</keyword>
<evidence type="ECO:0000256" key="6">
    <source>
        <dbReference type="ARBA" id="ARBA00022490"/>
    </source>
</evidence>
<dbReference type="PANTHER" id="PTHR21071:SF4">
    <property type="entry name" value="UDP-N-ACETYLENOLPYRUVOYLGLUCOSAMINE REDUCTASE"/>
    <property type="match status" value="1"/>
</dbReference>
<evidence type="ECO:0000256" key="8">
    <source>
        <dbReference type="ARBA" id="ARBA00022630"/>
    </source>
</evidence>
<comment type="subcellular location">
    <subcellularLocation>
        <location evidence="3 17">Cytoplasm</location>
    </subcellularLocation>
</comment>
<organism evidence="19 20">
    <name type="scientific">Solirubrobacter ginsenosidimutans</name>
    <dbReference type="NCBI Taxonomy" id="490573"/>
    <lineage>
        <taxon>Bacteria</taxon>
        <taxon>Bacillati</taxon>
        <taxon>Actinomycetota</taxon>
        <taxon>Thermoleophilia</taxon>
        <taxon>Solirubrobacterales</taxon>
        <taxon>Solirubrobacteraceae</taxon>
        <taxon>Solirubrobacter</taxon>
    </lineage>
</organism>
<comment type="cofactor">
    <cofactor evidence="1 17">
        <name>FAD</name>
        <dbReference type="ChEBI" id="CHEBI:57692"/>
    </cofactor>
</comment>
<dbReference type="GO" id="GO:0005829">
    <property type="term" value="C:cytosol"/>
    <property type="evidence" value="ECO:0007669"/>
    <property type="project" value="TreeGrafter"/>
</dbReference>
<protein>
    <recommendedName>
        <fullName evidence="17">UDP-N-acetylenolpyruvoylglucosamine reductase</fullName>
        <ecNumber evidence="17">1.3.1.98</ecNumber>
    </recommendedName>
    <alternativeName>
        <fullName evidence="17">UDP-N-acetylmuramate dehydrogenase</fullName>
    </alternativeName>
</protein>
<dbReference type="SUPFAM" id="SSF56176">
    <property type="entry name" value="FAD-binding/transporter-associated domain-like"/>
    <property type="match status" value="1"/>
</dbReference>
<dbReference type="InterPro" id="IPR036318">
    <property type="entry name" value="FAD-bd_PCMH-like_sf"/>
</dbReference>
<comment type="pathway">
    <text evidence="4 17">Cell wall biogenesis; peptidoglycan biosynthesis.</text>
</comment>
<keyword evidence="9 17" id="KW-0274">FAD</keyword>
<reference evidence="19" key="1">
    <citation type="submission" date="2022-10" db="EMBL/GenBank/DDBJ databases">
        <title>The WGS of Solirubrobacter ginsenosidimutans DSM 21036.</title>
        <authorList>
            <person name="Jiang Z."/>
        </authorList>
    </citation>
    <scope>NUCLEOTIDE SEQUENCE</scope>
    <source>
        <strain evidence="19">DSM 21036</strain>
    </source>
</reference>
<proteinExistence type="inferred from homology"/>